<dbReference type="FunFam" id="3.30.420.10:FF:000032">
    <property type="entry name" value="Retrovirus-related Pol polyprotein from transposon 297-like Protein"/>
    <property type="match status" value="1"/>
</dbReference>
<proteinExistence type="predicted"/>
<dbReference type="Proteomes" id="UP000683360">
    <property type="component" value="Unassembled WGS sequence"/>
</dbReference>
<organism evidence="2 3">
    <name type="scientific">Mytilus edulis</name>
    <name type="common">Blue mussel</name>
    <dbReference type="NCBI Taxonomy" id="6550"/>
    <lineage>
        <taxon>Eukaryota</taxon>
        <taxon>Metazoa</taxon>
        <taxon>Spiralia</taxon>
        <taxon>Lophotrochozoa</taxon>
        <taxon>Mollusca</taxon>
        <taxon>Bivalvia</taxon>
        <taxon>Autobranchia</taxon>
        <taxon>Pteriomorphia</taxon>
        <taxon>Mytilida</taxon>
        <taxon>Mytiloidea</taxon>
        <taxon>Mytilidae</taxon>
        <taxon>Mytilinae</taxon>
        <taxon>Mytilus</taxon>
    </lineage>
</organism>
<keyword evidence="3" id="KW-1185">Reference proteome</keyword>
<reference evidence="2" key="1">
    <citation type="submission" date="2021-03" db="EMBL/GenBank/DDBJ databases">
        <authorList>
            <person name="Bekaert M."/>
        </authorList>
    </citation>
    <scope>NUCLEOTIDE SEQUENCE</scope>
</reference>
<comment type="caution">
    <text evidence="2">The sequence shown here is derived from an EMBL/GenBank/DDBJ whole genome shotgun (WGS) entry which is preliminary data.</text>
</comment>
<dbReference type="SUPFAM" id="SSF53098">
    <property type="entry name" value="Ribonuclease H-like"/>
    <property type="match status" value="1"/>
</dbReference>
<dbReference type="OrthoDB" id="417598at2759"/>
<dbReference type="InterPro" id="IPR050951">
    <property type="entry name" value="Retrovirus_Pol_polyprotein"/>
</dbReference>
<dbReference type="PANTHER" id="PTHR37984">
    <property type="entry name" value="PROTEIN CBG26694"/>
    <property type="match status" value="1"/>
</dbReference>
<dbReference type="EMBL" id="CAJPWZ010001255">
    <property type="protein sequence ID" value="CAG2211124.1"/>
    <property type="molecule type" value="Genomic_DNA"/>
</dbReference>
<dbReference type="InterPro" id="IPR054465">
    <property type="entry name" value="Integrase_p58-like_C"/>
</dbReference>
<evidence type="ECO:0000313" key="3">
    <source>
        <dbReference type="Proteomes" id="UP000683360"/>
    </source>
</evidence>
<dbReference type="Pfam" id="PF00665">
    <property type="entry name" value="rve"/>
    <property type="match status" value="1"/>
</dbReference>
<dbReference type="FunFam" id="1.10.340.70:FF:000001">
    <property type="entry name" value="Retrovirus-related Pol polyprotein from transposon gypsy-like Protein"/>
    <property type="match status" value="1"/>
</dbReference>
<dbReference type="Pfam" id="PF17921">
    <property type="entry name" value="Integrase_H2C2"/>
    <property type="match status" value="1"/>
</dbReference>
<protein>
    <recommendedName>
        <fullName evidence="1">Integrase catalytic domain-containing protein</fullName>
    </recommendedName>
</protein>
<sequence length="561" mass="65176">MLRVLPQTPSLFPKSDWENVECRVWHQARSGHCPAVMAEENELLETIVSTITEASHLHLQNLEPNWLDFWSLKEIKVLQETDPIIGEIIRLKLGSEMKPLKQDITNLHPEIKALWGLWEFLQMKKEILYKVFTKDDGNEILQLVAPKQIREIIFHQLHYNKIAGHFGRDRTLNTIRNRFYWPGMTEDIKQWCLDCDICAQCKPGPGLGKSPLRQSRSCAPLERIGIDIVGPLPITQDGNEYIIVLGDYFSKWKEAYPVPDHTALTVADKVITEFICRFGCPLQIHSDQGREFESRLFQIICQKLGVQKTRSTPYRPQSSGLVERFNRTLKQMLSNFVNSHRNDWDNHIPYIMMAYRSTVHSTTKCTPNILMLGREIRCPVDIMFGMPPESDDFCPIEYVEWVKNSLRDAFYLVYEHSGQAARRQKLYHDKGLKARSYETNSWVWRWYPPKINQTLGLGWTGPYLLLEKLSELTYKIQKEEHAKPIVVHVDHLKPYLGKNPPNNWLLEQSHLTDTQTSTPNETNENTSQIQDTNFTPVTFSTPVPVRTRTGRIVKPRNIYTP</sequence>
<dbReference type="PROSITE" id="PS50994">
    <property type="entry name" value="INTEGRASE"/>
    <property type="match status" value="1"/>
</dbReference>
<dbReference type="InterPro" id="IPR001584">
    <property type="entry name" value="Integrase_cat-core"/>
</dbReference>
<dbReference type="Pfam" id="PF22938">
    <property type="entry name" value="Integrase_p58_C"/>
    <property type="match status" value="1"/>
</dbReference>
<dbReference type="InterPro" id="IPR041588">
    <property type="entry name" value="Integrase_H2C2"/>
</dbReference>
<dbReference type="Gene3D" id="3.30.420.10">
    <property type="entry name" value="Ribonuclease H-like superfamily/Ribonuclease H"/>
    <property type="match status" value="1"/>
</dbReference>
<dbReference type="AlphaFoldDB" id="A0A8S3RRL5"/>
<dbReference type="GO" id="GO:0015074">
    <property type="term" value="P:DNA integration"/>
    <property type="evidence" value="ECO:0007669"/>
    <property type="project" value="InterPro"/>
</dbReference>
<gene>
    <name evidence="2" type="ORF">MEDL_25176</name>
</gene>
<dbReference type="PANTHER" id="PTHR37984:SF15">
    <property type="entry name" value="INTEGRASE CATALYTIC DOMAIN-CONTAINING PROTEIN"/>
    <property type="match status" value="1"/>
</dbReference>
<dbReference type="GO" id="GO:0003676">
    <property type="term" value="F:nucleic acid binding"/>
    <property type="evidence" value="ECO:0007669"/>
    <property type="project" value="InterPro"/>
</dbReference>
<feature type="domain" description="Integrase catalytic" evidence="1">
    <location>
        <begin position="216"/>
        <end position="375"/>
    </location>
</feature>
<evidence type="ECO:0000313" key="2">
    <source>
        <dbReference type="EMBL" id="CAG2211124.1"/>
    </source>
</evidence>
<accession>A0A8S3RRL5</accession>
<name>A0A8S3RRL5_MYTED</name>
<dbReference type="InterPro" id="IPR012337">
    <property type="entry name" value="RNaseH-like_sf"/>
</dbReference>
<evidence type="ECO:0000259" key="1">
    <source>
        <dbReference type="PROSITE" id="PS50994"/>
    </source>
</evidence>
<dbReference type="InterPro" id="IPR036397">
    <property type="entry name" value="RNaseH_sf"/>
</dbReference>
<dbReference type="Gene3D" id="1.10.340.70">
    <property type="match status" value="1"/>
</dbReference>